<dbReference type="Gene3D" id="1.10.510.10">
    <property type="entry name" value="Transferase(Phosphotransferase) domain 1"/>
    <property type="match status" value="1"/>
</dbReference>
<keyword evidence="1 7" id="KW-0723">Serine/threonine-protein kinase</keyword>
<proteinExistence type="inferred from homology"/>
<dbReference type="InterPro" id="IPR011009">
    <property type="entry name" value="Kinase-like_dom_sf"/>
</dbReference>
<feature type="binding site" evidence="6">
    <location>
        <position position="104"/>
    </location>
    <ligand>
        <name>ATP</name>
        <dbReference type="ChEBI" id="CHEBI:30616"/>
    </ligand>
</feature>
<keyword evidence="5 6" id="KW-0067">ATP-binding</keyword>
<keyword evidence="2" id="KW-0808">Transferase</keyword>
<organism evidence="10 11">
    <name type="scientific">Aegilops tauschii subsp. strangulata</name>
    <name type="common">Goatgrass</name>
    <dbReference type="NCBI Taxonomy" id="200361"/>
    <lineage>
        <taxon>Eukaryota</taxon>
        <taxon>Viridiplantae</taxon>
        <taxon>Streptophyta</taxon>
        <taxon>Embryophyta</taxon>
        <taxon>Tracheophyta</taxon>
        <taxon>Spermatophyta</taxon>
        <taxon>Magnoliopsida</taxon>
        <taxon>Liliopsida</taxon>
        <taxon>Poales</taxon>
        <taxon>Poaceae</taxon>
        <taxon>BOP clade</taxon>
        <taxon>Pooideae</taxon>
        <taxon>Triticodae</taxon>
        <taxon>Triticeae</taxon>
        <taxon>Triticinae</taxon>
        <taxon>Aegilops</taxon>
    </lineage>
</organism>
<dbReference type="InterPro" id="IPR045274">
    <property type="entry name" value="WAK-like"/>
</dbReference>
<keyword evidence="8" id="KW-0472">Membrane</keyword>
<dbReference type="SUPFAM" id="SSF56112">
    <property type="entry name" value="Protein kinase-like (PK-like)"/>
    <property type="match status" value="1"/>
</dbReference>
<comment type="similarity">
    <text evidence="7">Belongs to the protein kinase superfamily.</text>
</comment>
<dbReference type="PANTHER" id="PTHR27005:SF357">
    <property type="entry name" value="PROTEIN KINASE DOMAIN-CONTAINING PROTEIN"/>
    <property type="match status" value="1"/>
</dbReference>
<dbReference type="InterPro" id="IPR001245">
    <property type="entry name" value="Ser-Thr/Tyr_kinase_cat_dom"/>
</dbReference>
<dbReference type="InterPro" id="IPR008271">
    <property type="entry name" value="Ser/Thr_kinase_AS"/>
</dbReference>
<dbReference type="Pfam" id="PF07714">
    <property type="entry name" value="PK_Tyr_Ser-Thr"/>
    <property type="match status" value="1"/>
</dbReference>
<evidence type="ECO:0000256" key="2">
    <source>
        <dbReference type="ARBA" id="ARBA00022679"/>
    </source>
</evidence>
<reference evidence="10" key="4">
    <citation type="submission" date="2019-03" db="UniProtKB">
        <authorList>
            <consortium name="EnsemblPlants"/>
        </authorList>
    </citation>
    <scope>IDENTIFICATION</scope>
</reference>
<evidence type="ECO:0000256" key="5">
    <source>
        <dbReference type="ARBA" id="ARBA00022840"/>
    </source>
</evidence>
<evidence type="ECO:0000256" key="4">
    <source>
        <dbReference type="ARBA" id="ARBA00022777"/>
    </source>
</evidence>
<evidence type="ECO:0000256" key="7">
    <source>
        <dbReference type="RuleBase" id="RU000304"/>
    </source>
</evidence>
<feature type="domain" description="Protein kinase" evidence="9">
    <location>
        <begin position="77"/>
        <end position="342"/>
    </location>
</feature>
<dbReference type="SMART" id="SM00220">
    <property type="entry name" value="S_TKc"/>
    <property type="match status" value="1"/>
</dbReference>
<evidence type="ECO:0000313" key="11">
    <source>
        <dbReference type="Proteomes" id="UP000015105"/>
    </source>
</evidence>
<reference evidence="11" key="2">
    <citation type="journal article" date="2017" name="Nat. Plants">
        <title>The Aegilops tauschii genome reveals multiple impacts of transposons.</title>
        <authorList>
            <person name="Zhao G."/>
            <person name="Zou C."/>
            <person name="Li K."/>
            <person name="Wang K."/>
            <person name="Li T."/>
            <person name="Gao L."/>
            <person name="Zhang X."/>
            <person name="Wang H."/>
            <person name="Yang Z."/>
            <person name="Liu X."/>
            <person name="Jiang W."/>
            <person name="Mao L."/>
            <person name="Kong X."/>
            <person name="Jiao Y."/>
            <person name="Jia J."/>
        </authorList>
    </citation>
    <scope>NUCLEOTIDE SEQUENCE [LARGE SCALE GENOMIC DNA]</scope>
    <source>
        <strain evidence="11">cv. AL8/78</strain>
    </source>
</reference>
<dbReference type="GO" id="GO:0005886">
    <property type="term" value="C:plasma membrane"/>
    <property type="evidence" value="ECO:0007669"/>
    <property type="project" value="TreeGrafter"/>
</dbReference>
<dbReference type="PROSITE" id="PS50011">
    <property type="entry name" value="PROTEIN_KINASE_DOM"/>
    <property type="match status" value="1"/>
</dbReference>
<evidence type="ECO:0000256" key="8">
    <source>
        <dbReference type="SAM" id="Phobius"/>
    </source>
</evidence>
<dbReference type="GO" id="GO:0005524">
    <property type="term" value="F:ATP binding"/>
    <property type="evidence" value="ECO:0007669"/>
    <property type="project" value="UniProtKB-UniRule"/>
</dbReference>
<evidence type="ECO:0000256" key="6">
    <source>
        <dbReference type="PROSITE-ProRule" id="PRU10141"/>
    </source>
</evidence>
<evidence type="ECO:0000313" key="10">
    <source>
        <dbReference type="EnsemblPlants" id="AET5Gv21035000.3"/>
    </source>
</evidence>
<feature type="transmembrane region" description="Helical" evidence="8">
    <location>
        <begin position="18"/>
        <end position="40"/>
    </location>
</feature>
<dbReference type="GO" id="GO:0004674">
    <property type="term" value="F:protein serine/threonine kinase activity"/>
    <property type="evidence" value="ECO:0007669"/>
    <property type="project" value="UniProtKB-KW"/>
</dbReference>
<accession>A0A453M472</accession>
<keyword evidence="8" id="KW-0812">Transmembrane</keyword>
<dbReference type="Gene3D" id="3.30.200.20">
    <property type="entry name" value="Phosphorylase Kinase, domain 1"/>
    <property type="match status" value="1"/>
</dbReference>
<keyword evidence="3 6" id="KW-0547">Nucleotide-binding</keyword>
<dbReference type="Proteomes" id="UP000015105">
    <property type="component" value="Chromosome 5D"/>
</dbReference>
<evidence type="ECO:0000259" key="9">
    <source>
        <dbReference type="PROSITE" id="PS50011"/>
    </source>
</evidence>
<name>A0A453M472_AEGTS</name>
<evidence type="ECO:0000256" key="3">
    <source>
        <dbReference type="ARBA" id="ARBA00022741"/>
    </source>
</evidence>
<dbReference type="PROSITE" id="PS00107">
    <property type="entry name" value="PROTEIN_KINASE_ATP"/>
    <property type="match status" value="1"/>
</dbReference>
<dbReference type="Gramene" id="AET5Gv21035000.3">
    <property type="protein sequence ID" value="AET5Gv21035000.3"/>
    <property type="gene ID" value="AET5Gv21035000"/>
</dbReference>
<keyword evidence="8" id="KW-1133">Transmembrane helix</keyword>
<reference evidence="10" key="5">
    <citation type="journal article" date="2021" name="G3 (Bethesda)">
        <title>Aegilops tauschii genome assembly Aet v5.0 features greater sequence contiguity and improved annotation.</title>
        <authorList>
            <person name="Wang L."/>
            <person name="Zhu T."/>
            <person name="Rodriguez J.C."/>
            <person name="Deal K.R."/>
            <person name="Dubcovsky J."/>
            <person name="McGuire P.E."/>
            <person name="Lux T."/>
            <person name="Spannagl M."/>
            <person name="Mayer K.F.X."/>
            <person name="Baldrich P."/>
            <person name="Meyers B.C."/>
            <person name="Huo N."/>
            <person name="Gu Y.Q."/>
            <person name="Zhou H."/>
            <person name="Devos K.M."/>
            <person name="Bennetzen J.L."/>
            <person name="Unver T."/>
            <person name="Budak H."/>
            <person name="Gulick P.J."/>
            <person name="Galiba G."/>
            <person name="Kalapos B."/>
            <person name="Nelson D.R."/>
            <person name="Li P."/>
            <person name="You F.M."/>
            <person name="Luo M.C."/>
            <person name="Dvorak J."/>
        </authorList>
    </citation>
    <scope>NUCLEOTIDE SEQUENCE [LARGE SCALE GENOMIC DNA]</scope>
    <source>
        <strain evidence="10">cv. AL8/78</strain>
    </source>
</reference>
<dbReference type="PANTHER" id="PTHR27005">
    <property type="entry name" value="WALL-ASSOCIATED RECEPTOR KINASE-LIKE 21"/>
    <property type="match status" value="1"/>
</dbReference>
<dbReference type="InterPro" id="IPR017441">
    <property type="entry name" value="Protein_kinase_ATP_BS"/>
</dbReference>
<reference evidence="11" key="1">
    <citation type="journal article" date="2014" name="Science">
        <title>Ancient hybridizations among the ancestral genomes of bread wheat.</title>
        <authorList>
            <consortium name="International Wheat Genome Sequencing Consortium,"/>
            <person name="Marcussen T."/>
            <person name="Sandve S.R."/>
            <person name="Heier L."/>
            <person name="Spannagl M."/>
            <person name="Pfeifer M."/>
            <person name="Jakobsen K.S."/>
            <person name="Wulff B.B."/>
            <person name="Steuernagel B."/>
            <person name="Mayer K.F."/>
            <person name="Olsen O.A."/>
        </authorList>
    </citation>
    <scope>NUCLEOTIDE SEQUENCE [LARGE SCALE GENOMIC DNA]</scope>
    <source>
        <strain evidence="11">cv. AL8/78</strain>
    </source>
</reference>
<dbReference type="EnsemblPlants" id="AET5Gv21035000.3">
    <property type="protein sequence ID" value="AET5Gv21035000.3"/>
    <property type="gene ID" value="AET5Gv21035000"/>
</dbReference>
<keyword evidence="4" id="KW-0418">Kinase</keyword>
<sequence>VIYYLLCNIICCKLFSRMFSYVGIIGGISVIVVISFLVLLHKERRKTREFYEKNGGPTLERAKNIKIFKKEEPVPILKESNLIGRGGFGVVYKGTLGKEQVAVKQPISASLLENDQFANEVIIQSQVIHKNIVRLIGCCLEVGTPLLVYEFLSGGSLDDILHSKDKKPLNLDIRLSIAVESADGFAYMHSKTNTKILHGDVKPANILLDDKFVPKISDFGISRLLAGDKDHTGKVIGDLSYMDPVYLQSGLLTEKSDVYSFGVVLLELLSRKKATHSDNNSLVKSFLEAHNNWNRATELFDNEIVVAEDLELLQNLAGMAVECLNLDVDQRPSMADIAHRLLILNKSRRS</sequence>
<evidence type="ECO:0000256" key="1">
    <source>
        <dbReference type="ARBA" id="ARBA00022527"/>
    </source>
</evidence>
<protein>
    <recommendedName>
        <fullName evidence="9">Protein kinase domain-containing protein</fullName>
    </recommendedName>
</protein>
<dbReference type="InterPro" id="IPR000719">
    <property type="entry name" value="Prot_kinase_dom"/>
</dbReference>
<dbReference type="FunFam" id="1.10.510.10:FF:000606">
    <property type="entry name" value="Wall-associated receptor kinase 3"/>
    <property type="match status" value="1"/>
</dbReference>
<dbReference type="GO" id="GO:0007166">
    <property type="term" value="P:cell surface receptor signaling pathway"/>
    <property type="evidence" value="ECO:0007669"/>
    <property type="project" value="InterPro"/>
</dbReference>
<keyword evidence="11" id="KW-1185">Reference proteome</keyword>
<dbReference type="AlphaFoldDB" id="A0A453M472"/>
<reference evidence="10" key="3">
    <citation type="journal article" date="2017" name="Nature">
        <title>Genome sequence of the progenitor of the wheat D genome Aegilops tauschii.</title>
        <authorList>
            <person name="Luo M.C."/>
            <person name="Gu Y.Q."/>
            <person name="Puiu D."/>
            <person name="Wang H."/>
            <person name="Twardziok S.O."/>
            <person name="Deal K.R."/>
            <person name="Huo N."/>
            <person name="Zhu T."/>
            <person name="Wang L."/>
            <person name="Wang Y."/>
            <person name="McGuire P.E."/>
            <person name="Liu S."/>
            <person name="Long H."/>
            <person name="Ramasamy R.K."/>
            <person name="Rodriguez J.C."/>
            <person name="Van S.L."/>
            <person name="Yuan L."/>
            <person name="Wang Z."/>
            <person name="Xia Z."/>
            <person name="Xiao L."/>
            <person name="Anderson O.D."/>
            <person name="Ouyang S."/>
            <person name="Liang Y."/>
            <person name="Zimin A.V."/>
            <person name="Pertea G."/>
            <person name="Qi P."/>
            <person name="Bennetzen J.L."/>
            <person name="Dai X."/>
            <person name="Dawson M.W."/>
            <person name="Muller H.G."/>
            <person name="Kugler K."/>
            <person name="Rivarola-Duarte L."/>
            <person name="Spannagl M."/>
            <person name="Mayer K.F.X."/>
            <person name="Lu F.H."/>
            <person name="Bevan M.W."/>
            <person name="Leroy P."/>
            <person name="Li P."/>
            <person name="You F.M."/>
            <person name="Sun Q."/>
            <person name="Liu Z."/>
            <person name="Lyons E."/>
            <person name="Wicker T."/>
            <person name="Salzberg S.L."/>
            <person name="Devos K.M."/>
            <person name="Dvorak J."/>
        </authorList>
    </citation>
    <scope>NUCLEOTIDE SEQUENCE [LARGE SCALE GENOMIC DNA]</scope>
    <source>
        <strain evidence="10">cv. AL8/78</strain>
    </source>
</reference>
<dbReference type="PROSITE" id="PS00108">
    <property type="entry name" value="PROTEIN_KINASE_ST"/>
    <property type="match status" value="1"/>
</dbReference>